<evidence type="ECO:0000313" key="2">
    <source>
        <dbReference type="EMBL" id="KXN65328.1"/>
    </source>
</evidence>
<sequence>MSILLATRSQSTPSFSSTSPSVSSPSPALVVYTSIYGITTRSVLLNSDLPSSQFNCELVDQPIFKYIDSDDIPLLCHYFKTTIISQKSSSKFSIRWSGPLVTNQTPTMRSSQWVDCVCSKYDGGIMCLMVPTKYRTSTASIKQLTYKSTSILHQSSYISRISLENNNDTDCTQSTAHLNGKLAMQCIDSAPASSTLSTKPTAPLLTPLLKLIKLCIYSLLSQFRFGF</sequence>
<dbReference type="Proteomes" id="UP000070444">
    <property type="component" value="Unassembled WGS sequence"/>
</dbReference>
<gene>
    <name evidence="2" type="ORF">CONCODRAFT_80796</name>
</gene>
<name>A0A137NRH4_CONC2</name>
<keyword evidence="3" id="KW-1185">Reference proteome</keyword>
<organism evidence="2 3">
    <name type="scientific">Conidiobolus coronatus (strain ATCC 28846 / CBS 209.66 / NRRL 28638)</name>
    <name type="common">Delacroixia coronata</name>
    <dbReference type="NCBI Taxonomy" id="796925"/>
    <lineage>
        <taxon>Eukaryota</taxon>
        <taxon>Fungi</taxon>
        <taxon>Fungi incertae sedis</taxon>
        <taxon>Zoopagomycota</taxon>
        <taxon>Entomophthoromycotina</taxon>
        <taxon>Entomophthoromycetes</taxon>
        <taxon>Entomophthorales</taxon>
        <taxon>Ancylistaceae</taxon>
        <taxon>Conidiobolus</taxon>
    </lineage>
</organism>
<feature type="region of interest" description="Disordered" evidence="1">
    <location>
        <begin position="1"/>
        <end position="26"/>
    </location>
</feature>
<evidence type="ECO:0000256" key="1">
    <source>
        <dbReference type="SAM" id="MobiDB-lite"/>
    </source>
</evidence>
<proteinExistence type="predicted"/>
<accession>A0A137NRH4</accession>
<dbReference type="AlphaFoldDB" id="A0A137NRH4"/>
<feature type="compositionally biased region" description="Low complexity" evidence="1">
    <location>
        <begin position="9"/>
        <end position="26"/>
    </location>
</feature>
<dbReference type="EMBL" id="KQ964910">
    <property type="protein sequence ID" value="KXN65328.1"/>
    <property type="molecule type" value="Genomic_DNA"/>
</dbReference>
<evidence type="ECO:0000313" key="3">
    <source>
        <dbReference type="Proteomes" id="UP000070444"/>
    </source>
</evidence>
<protein>
    <submittedName>
        <fullName evidence="2">Uncharacterized protein</fullName>
    </submittedName>
</protein>
<reference evidence="2 3" key="1">
    <citation type="journal article" date="2015" name="Genome Biol. Evol.">
        <title>Phylogenomic analyses indicate that early fungi evolved digesting cell walls of algal ancestors of land plants.</title>
        <authorList>
            <person name="Chang Y."/>
            <person name="Wang S."/>
            <person name="Sekimoto S."/>
            <person name="Aerts A.L."/>
            <person name="Choi C."/>
            <person name="Clum A."/>
            <person name="LaButti K.M."/>
            <person name="Lindquist E.A."/>
            <person name="Yee Ngan C."/>
            <person name="Ohm R.A."/>
            <person name="Salamov A.A."/>
            <person name="Grigoriev I.V."/>
            <person name="Spatafora J.W."/>
            <person name="Berbee M.L."/>
        </authorList>
    </citation>
    <scope>NUCLEOTIDE SEQUENCE [LARGE SCALE GENOMIC DNA]</scope>
    <source>
        <strain evidence="2 3">NRRL 28638</strain>
    </source>
</reference>